<evidence type="ECO:0000259" key="1">
    <source>
        <dbReference type="SMART" id="SM00460"/>
    </source>
</evidence>
<comment type="caution">
    <text evidence="2">The sequence shown here is derived from an EMBL/GenBank/DDBJ whole genome shotgun (WGS) entry which is preliminary data.</text>
</comment>
<name>A0A6L8LG47_9RHOB</name>
<dbReference type="PANTHER" id="PTHR33490">
    <property type="entry name" value="BLR5614 PROTEIN-RELATED"/>
    <property type="match status" value="1"/>
</dbReference>
<keyword evidence="3" id="KW-1185">Reference proteome</keyword>
<dbReference type="PANTHER" id="PTHR33490:SF6">
    <property type="entry name" value="SLL1049 PROTEIN"/>
    <property type="match status" value="1"/>
</dbReference>
<dbReference type="Gene3D" id="3.10.620.30">
    <property type="match status" value="1"/>
</dbReference>
<dbReference type="Pfam" id="PF08379">
    <property type="entry name" value="Bact_transglu_N"/>
    <property type="match status" value="1"/>
</dbReference>
<feature type="domain" description="Transglutaminase-like" evidence="1">
    <location>
        <begin position="160"/>
        <end position="224"/>
    </location>
</feature>
<gene>
    <name evidence="2" type="ORF">GR167_05680</name>
</gene>
<dbReference type="InterPro" id="IPR038765">
    <property type="entry name" value="Papain-like_cys_pep_sf"/>
</dbReference>
<dbReference type="SMART" id="SM00460">
    <property type="entry name" value="TGc"/>
    <property type="match status" value="1"/>
</dbReference>
<proteinExistence type="predicted"/>
<evidence type="ECO:0000313" key="2">
    <source>
        <dbReference type="EMBL" id="MYM54785.1"/>
    </source>
</evidence>
<dbReference type="SUPFAM" id="SSF54001">
    <property type="entry name" value="Cysteine proteinases"/>
    <property type="match status" value="1"/>
</dbReference>
<dbReference type="Proteomes" id="UP000479043">
    <property type="component" value="Unassembled WGS sequence"/>
</dbReference>
<evidence type="ECO:0000313" key="3">
    <source>
        <dbReference type="Proteomes" id="UP000479043"/>
    </source>
</evidence>
<dbReference type="Pfam" id="PF01841">
    <property type="entry name" value="Transglut_core"/>
    <property type="match status" value="1"/>
</dbReference>
<accession>A0A6L8LG47</accession>
<dbReference type="EMBL" id="WWEN01000002">
    <property type="protein sequence ID" value="MYM54785.1"/>
    <property type="molecule type" value="Genomic_DNA"/>
</dbReference>
<dbReference type="AlphaFoldDB" id="A0A6L8LG47"/>
<dbReference type="RefSeq" id="WP_160972457.1">
    <property type="nucleotide sequence ID" value="NZ_WWEN01000002.1"/>
</dbReference>
<protein>
    <submittedName>
        <fullName evidence="2">Transglutaminase family protein</fullName>
    </submittedName>
</protein>
<reference evidence="2 3" key="1">
    <citation type="submission" date="2020-01" db="EMBL/GenBank/DDBJ databases">
        <authorList>
            <person name="Chen S."/>
        </authorList>
    </citation>
    <scope>NUCLEOTIDE SEQUENCE [LARGE SCALE GENOMIC DNA]</scope>
    <source>
        <strain evidence="2 3">GS-10</strain>
    </source>
</reference>
<sequence length="271" mass="29920">MRLNISHTTTYSYDSPNDYALQQLRLIPRSGHGQKVIDWQTRITGAARQLSYDDEYGNHVELVLADPGATHVEIVSEGVVEIEDRAGLLGMQKNRAPLWLFEGATPITAPGKALRKLVGGMKPETDETDLDRAHRLSATVSDLMEFTPGHTASHTTAEEALEDGKGVCQDYSHVMIAAARMIGWPARYVSGYLLMDDTEDQDASHAWSEIWIDGLGWIGFDAANRICPDDRYVRVAVGRDYKTAAPIHGLRHGSGQEDLHVALKVQSQADQ</sequence>
<dbReference type="InterPro" id="IPR013589">
    <property type="entry name" value="Bac_transglu_N"/>
</dbReference>
<organism evidence="2 3">
    <name type="scientific">Thalassovita mangrovi</name>
    <dbReference type="NCBI Taxonomy" id="2692236"/>
    <lineage>
        <taxon>Bacteria</taxon>
        <taxon>Pseudomonadati</taxon>
        <taxon>Pseudomonadota</taxon>
        <taxon>Alphaproteobacteria</taxon>
        <taxon>Rhodobacterales</taxon>
        <taxon>Roseobacteraceae</taxon>
        <taxon>Thalassovita</taxon>
    </lineage>
</organism>
<dbReference type="InterPro" id="IPR002931">
    <property type="entry name" value="Transglutaminase-like"/>
</dbReference>